<dbReference type="PROSITE" id="PS51460">
    <property type="entry name" value="GAR"/>
    <property type="match status" value="1"/>
</dbReference>
<proteinExistence type="predicted"/>
<sequence length="1524" mass="165608">MFDAPVSGARQDLSFADQQELLAFIEKRNWFEAKLESLKALAPVYPFVHPQLVRDPQSTAGYSRAGADNSPWRLPDRAQLAAWVSERNALEDEVDRFDDGDMERMKEKTRQMTRVPLTQPSTDLVEVTLDLILLIDQLLMVLRQRGSVLDLASLRLQWDDLRFEASREAESVKSEIDHVVAEAQAWIPGQNGPDRHDKRGGLRHHASVSRRLNASSNSSLSDAAASAATTPVTPSPSLNNLPPSPGNEASPPRKGSASPSKVVGPKSALHLSILRSQLIGLQTRHRNFSYTLVKRSSGILDRMIDSAGRLKGLGSTDGPHEDKEGSGGAVPEELIDIQESIENQTRDIGQRVMWCGQFEDQCRQAHQHFMASTQAQAAADDVLGEIEKALGEPASSTRHATLAKLYKDATVALPPAVDATFPHPSHPDYPSKDEHNALILDTIKATRQGAQARLDLAGHALAFYASLLKAREALLAQQKRVQTVRRQLVEAMDRLEHGTVHAPRPSVGAVADQGGECTHWLQNIHGWLSEGDEVVRSATDIHQSTMLCVMQYCKSLVSAPMAVKPLLPIDGLPDDLRHVVADDAGDLVAHAQRCAELTRLTRTDAEVLPLVVCIRQDYQDLTEDVESLSGDIVRAVNQAAWSPQAPESQHIHFEYQMAKISDRVQAANDDLERLKDVVGSQSQAFTRLTADASHIRDGIAESQRTLDVLALVVGQAETVRTVQCTAQGFLASIDAIHQTMADEQQATAGFITQLKNEINEWSSGLVRQVTFISEQPPLLGSGPLDRGEVPLTPPLTPVNDASPDTSTMPDFSTLDIRVRNEVNHQSTRVSSALAHLVSSAEHAAFQRWARPVIEATSALSTTSDRLAAVLSDLRHSVLSARAAEGEARRDLAVEVQRTGNESLAQLVVGTQSMIATLNNALGADASGRIDMHRAGDIFSSSDVARETALAHINEAEEWKKDSRQLVMEAETKLQANQDDMVIHAGDTTMAIKDLDEQLEALELENVVNPSPVALRTTPKHRRLPNSRIAQKLASTFCSINQSATTIAQAKPKSPEVNRFLNKLKNAAKLVPELDGLAEVSEASAACDKAFSRLLDAVDTRVETSEAAQGEAQAAVTAFEKIAETRMSDARVAAEHKRVTHAWADLRSVAENVPLPSNASNASVTGNVVSENVVTKKKPRARKMSSAMPGMRPTSMAPPPPPTSNVSEPIRSRVVSDTPTKGRLRSRASVDSVQTTPRTPRPRLSAPPAPMSTSKPHGSKPFTPTVPQPFQLSSSFSSSSRLSRSTSGPVDMVTPTRSRPRLSAPAYTPTLVRSPSLQRARTARSKLDDAVAQVLDTLDVDVPIVPAGRQSPDEWKDESGRYWIGTGGRARLCFCRILRSRTVMVRVGGGWVELSRYLLDRFADALAEEPAQSSKSPEWKTMPVAITSATLAASVSLSASVRSDTGVPPRTPARPPLPPTLEGSPLTLSTPDRNKVLVASPVSGNGSPLIPVVIRKASESPSIREKERKQIQRRPSFLYEASARP</sequence>
<dbReference type="OrthoDB" id="10017054at2759"/>
<evidence type="ECO:0000313" key="8">
    <source>
        <dbReference type="Proteomes" id="UP000279236"/>
    </source>
</evidence>
<evidence type="ECO:0000259" key="6">
    <source>
        <dbReference type="PROSITE" id="PS51460"/>
    </source>
</evidence>
<feature type="region of interest" description="Disordered" evidence="5">
    <location>
        <begin position="184"/>
        <end position="263"/>
    </location>
</feature>
<dbReference type="GeneID" id="39589707"/>
<feature type="region of interest" description="Disordered" evidence="5">
    <location>
        <begin position="311"/>
        <end position="330"/>
    </location>
</feature>
<dbReference type="GO" id="GO:0005856">
    <property type="term" value="C:cytoskeleton"/>
    <property type="evidence" value="ECO:0007669"/>
    <property type="project" value="UniProtKB-SubCell"/>
</dbReference>
<comment type="caution">
    <text evidence="7">The sequence shown here is derived from an EMBL/GenBank/DDBJ whole genome shotgun (WGS) entry which is preliminary data.</text>
</comment>
<gene>
    <name evidence="7" type="ORF">EHS24_005164</name>
</gene>
<dbReference type="Proteomes" id="UP000279236">
    <property type="component" value="Unassembled WGS sequence"/>
</dbReference>
<evidence type="ECO:0000256" key="3">
    <source>
        <dbReference type="ARBA" id="ARBA00023212"/>
    </source>
</evidence>
<comment type="subcellular location">
    <subcellularLocation>
        <location evidence="1">Cytoplasm</location>
        <location evidence="1">Cytoskeleton</location>
    </subcellularLocation>
</comment>
<evidence type="ECO:0000256" key="5">
    <source>
        <dbReference type="SAM" id="MobiDB-lite"/>
    </source>
</evidence>
<feature type="domain" description="GAR" evidence="6">
    <location>
        <begin position="1321"/>
        <end position="1404"/>
    </location>
</feature>
<feature type="region of interest" description="Disordered" evidence="5">
    <location>
        <begin position="1495"/>
        <end position="1524"/>
    </location>
</feature>
<accession>A0A427Y749</accession>
<feature type="compositionally biased region" description="Polar residues" evidence="5">
    <location>
        <begin position="1228"/>
        <end position="1237"/>
    </location>
</feature>
<feature type="coiled-coil region" evidence="4">
    <location>
        <begin position="618"/>
        <end position="677"/>
    </location>
</feature>
<feature type="region of interest" description="Disordered" evidence="5">
    <location>
        <begin position="1439"/>
        <end position="1470"/>
    </location>
</feature>
<feature type="compositionally biased region" description="Pro residues" evidence="5">
    <location>
        <begin position="1448"/>
        <end position="1458"/>
    </location>
</feature>
<dbReference type="RefSeq" id="XP_028479671.1">
    <property type="nucleotide sequence ID" value="XM_028620699.1"/>
</dbReference>
<keyword evidence="8" id="KW-1185">Reference proteome</keyword>
<dbReference type="InterPro" id="IPR003108">
    <property type="entry name" value="GAR_dom"/>
</dbReference>
<dbReference type="GO" id="GO:0008017">
    <property type="term" value="F:microtubule binding"/>
    <property type="evidence" value="ECO:0007669"/>
    <property type="project" value="InterPro"/>
</dbReference>
<evidence type="ECO:0000256" key="4">
    <source>
        <dbReference type="SAM" id="Coils"/>
    </source>
</evidence>
<evidence type="ECO:0000256" key="1">
    <source>
        <dbReference type="ARBA" id="ARBA00004245"/>
    </source>
</evidence>
<dbReference type="Pfam" id="PF02187">
    <property type="entry name" value="GAS2"/>
    <property type="match status" value="1"/>
</dbReference>
<feature type="compositionally biased region" description="Basic and acidic residues" evidence="5">
    <location>
        <begin position="1495"/>
        <end position="1509"/>
    </location>
</feature>
<reference evidence="7 8" key="1">
    <citation type="submission" date="2018-11" db="EMBL/GenBank/DDBJ databases">
        <title>Genome sequence of Apiotrichum porosum DSM 27194.</title>
        <authorList>
            <person name="Aliyu H."/>
            <person name="Gorte O."/>
            <person name="Ochsenreither K."/>
        </authorList>
    </citation>
    <scope>NUCLEOTIDE SEQUENCE [LARGE SCALE GENOMIC DNA]</scope>
    <source>
        <strain evidence="7 8">DSM 27194</strain>
    </source>
</reference>
<dbReference type="SUPFAM" id="SSF143575">
    <property type="entry name" value="GAS2 domain-like"/>
    <property type="match status" value="1"/>
</dbReference>
<feature type="compositionally biased region" description="Low complexity" evidence="5">
    <location>
        <begin position="1267"/>
        <end position="1284"/>
    </location>
</feature>
<evidence type="ECO:0000256" key="2">
    <source>
        <dbReference type="ARBA" id="ARBA00022490"/>
    </source>
</evidence>
<protein>
    <recommendedName>
        <fullName evidence="6">GAR domain-containing protein</fullName>
    </recommendedName>
</protein>
<evidence type="ECO:0000313" key="7">
    <source>
        <dbReference type="EMBL" id="RSH86886.1"/>
    </source>
</evidence>
<keyword evidence="3" id="KW-0206">Cytoskeleton</keyword>
<dbReference type="EMBL" id="RSCE01000002">
    <property type="protein sequence ID" value="RSH86886.1"/>
    <property type="molecule type" value="Genomic_DNA"/>
</dbReference>
<organism evidence="7 8">
    <name type="scientific">Apiotrichum porosum</name>
    <dbReference type="NCBI Taxonomy" id="105984"/>
    <lineage>
        <taxon>Eukaryota</taxon>
        <taxon>Fungi</taxon>
        <taxon>Dikarya</taxon>
        <taxon>Basidiomycota</taxon>
        <taxon>Agaricomycotina</taxon>
        <taxon>Tremellomycetes</taxon>
        <taxon>Trichosporonales</taxon>
        <taxon>Trichosporonaceae</taxon>
        <taxon>Apiotrichum</taxon>
    </lineage>
</organism>
<dbReference type="InterPro" id="IPR036534">
    <property type="entry name" value="GAR_dom_sf"/>
</dbReference>
<keyword evidence="4" id="KW-0175">Coiled coil</keyword>
<feature type="compositionally biased region" description="Low complexity" evidence="5">
    <location>
        <begin position="209"/>
        <end position="241"/>
    </location>
</feature>
<dbReference type="Gene3D" id="3.30.920.20">
    <property type="entry name" value="Gas2-like domain"/>
    <property type="match status" value="1"/>
</dbReference>
<dbReference type="SMART" id="SM00243">
    <property type="entry name" value="GAS2"/>
    <property type="match status" value="1"/>
</dbReference>
<feature type="region of interest" description="Disordered" evidence="5">
    <location>
        <begin position="1167"/>
        <end position="1302"/>
    </location>
</feature>
<keyword evidence="2" id="KW-0963">Cytoplasm</keyword>
<name>A0A427Y749_9TREE</name>